<dbReference type="SUPFAM" id="SSF52954">
    <property type="entry name" value="Class II aaRS ABD-related"/>
    <property type="match status" value="1"/>
</dbReference>
<dbReference type="EMBL" id="MHUW01000012">
    <property type="protein sequence ID" value="OHA83868.1"/>
    <property type="molecule type" value="Genomic_DNA"/>
</dbReference>
<dbReference type="PANTHER" id="PTHR42753">
    <property type="entry name" value="MITOCHONDRIAL RIBOSOME PROTEIN L39/PROLYL-TRNA LIGASE FAMILY MEMBER"/>
    <property type="match status" value="1"/>
</dbReference>
<evidence type="ECO:0000256" key="7">
    <source>
        <dbReference type="ARBA" id="ARBA00023146"/>
    </source>
</evidence>
<dbReference type="Pfam" id="PF00587">
    <property type="entry name" value="tRNA-synt_2b"/>
    <property type="match status" value="1"/>
</dbReference>
<sequence length="415" mass="46377">MKQSQLFTKARKEAPADEVAKNAKLLIRAGFVDKLQAGVYTYLPLGLRVLKNIENIIREEMNKAGGQEILMPSLHPKELWQTTGRWDTMDDLYKVSDASGRENALGPTHEEIVVPLAKQFISSYRDLPFATYQFQNKFRMELRAKSGILRGREFIMKDMYSFHRDEADLAAYYEMMKGVYARVFERVGLGERTYLTFASGGSFSKYSHEFQTVTPAGEDTIYVCDACRVAVNKEIIADQDTCPSCGKSDLREETAIEVGNIFDLKSRFSNPFKLTYKDEEGKDQTVVMGCYGIGLGRILGTVVEVLGDDNGLVWPQAIAPFAVHLVEISSADASVRDGAEKLYNDLTQEGVQVLWDDREARAGEKFAESDLIGIPLRVVVSEKTLAAGTFEAKNRATGEVSMVDRAELINMCTTQ</sequence>
<dbReference type="Gene3D" id="3.30.930.10">
    <property type="entry name" value="Bira Bifunctional Protein, Domain 2"/>
    <property type="match status" value="1"/>
</dbReference>
<keyword evidence="5" id="KW-0067">ATP-binding</keyword>
<evidence type="ECO:0000256" key="3">
    <source>
        <dbReference type="ARBA" id="ARBA00022598"/>
    </source>
</evidence>
<dbReference type="GO" id="GO:0005524">
    <property type="term" value="F:ATP binding"/>
    <property type="evidence" value="ECO:0007669"/>
    <property type="project" value="UniProtKB-KW"/>
</dbReference>
<dbReference type="InterPro" id="IPR045864">
    <property type="entry name" value="aa-tRNA-synth_II/BPL/LPL"/>
</dbReference>
<comment type="caution">
    <text evidence="11">The sequence shown here is derived from an EMBL/GenBank/DDBJ whole genome shotgun (WGS) entry which is preliminary data.</text>
</comment>
<evidence type="ECO:0000313" key="11">
    <source>
        <dbReference type="EMBL" id="OHA83868.1"/>
    </source>
</evidence>
<feature type="domain" description="Aminoacyl-transfer RNA synthetases class-II family profile" evidence="10">
    <location>
        <begin position="38"/>
        <end position="315"/>
    </location>
</feature>
<dbReference type="PROSITE" id="PS50862">
    <property type="entry name" value="AA_TRNA_LIGASE_II"/>
    <property type="match status" value="1"/>
</dbReference>
<dbReference type="InterPro" id="IPR002314">
    <property type="entry name" value="aa-tRNA-synt_IIb"/>
</dbReference>
<dbReference type="GO" id="GO:0004827">
    <property type="term" value="F:proline-tRNA ligase activity"/>
    <property type="evidence" value="ECO:0007669"/>
    <property type="project" value="UniProtKB-EC"/>
</dbReference>
<dbReference type="InterPro" id="IPR044140">
    <property type="entry name" value="ProRS_anticodon_short"/>
</dbReference>
<dbReference type="PANTHER" id="PTHR42753:SF2">
    <property type="entry name" value="PROLINE--TRNA LIGASE"/>
    <property type="match status" value="1"/>
</dbReference>
<organism evidence="11 12">
    <name type="scientific">Candidatus Yonathbacteria bacterium RIFCSPLOWO2_01_FULL_47_33b</name>
    <dbReference type="NCBI Taxonomy" id="1802727"/>
    <lineage>
        <taxon>Bacteria</taxon>
        <taxon>Candidatus Yonathiibacteriota</taxon>
    </lineage>
</organism>
<protein>
    <recommendedName>
        <fullName evidence="2">Proline--tRNA ligase</fullName>
        <ecNumber evidence="1">6.1.1.15</ecNumber>
    </recommendedName>
    <alternativeName>
        <fullName evidence="8">Prolyl-tRNA synthetase</fullName>
    </alternativeName>
</protein>
<dbReference type="CDD" id="cd00861">
    <property type="entry name" value="ProRS_anticodon_short"/>
    <property type="match status" value="1"/>
</dbReference>
<gene>
    <name evidence="11" type="ORF">A2937_00875</name>
</gene>
<name>A0A1G2SGF3_9BACT</name>
<comment type="catalytic activity">
    <reaction evidence="9">
        <text>tRNA(Pro) + L-proline + ATP = L-prolyl-tRNA(Pro) + AMP + diphosphate</text>
        <dbReference type="Rhea" id="RHEA:14305"/>
        <dbReference type="Rhea" id="RHEA-COMP:9700"/>
        <dbReference type="Rhea" id="RHEA-COMP:9702"/>
        <dbReference type="ChEBI" id="CHEBI:30616"/>
        <dbReference type="ChEBI" id="CHEBI:33019"/>
        <dbReference type="ChEBI" id="CHEBI:60039"/>
        <dbReference type="ChEBI" id="CHEBI:78442"/>
        <dbReference type="ChEBI" id="CHEBI:78532"/>
        <dbReference type="ChEBI" id="CHEBI:456215"/>
        <dbReference type="EC" id="6.1.1.15"/>
    </reaction>
</comment>
<dbReference type="GO" id="GO:0005829">
    <property type="term" value="C:cytosol"/>
    <property type="evidence" value="ECO:0007669"/>
    <property type="project" value="TreeGrafter"/>
</dbReference>
<dbReference type="InterPro" id="IPR004154">
    <property type="entry name" value="Anticodon-bd"/>
</dbReference>
<evidence type="ECO:0000256" key="4">
    <source>
        <dbReference type="ARBA" id="ARBA00022741"/>
    </source>
</evidence>
<dbReference type="InterPro" id="IPR036621">
    <property type="entry name" value="Anticodon-bd_dom_sf"/>
</dbReference>
<dbReference type="EC" id="6.1.1.15" evidence="1"/>
<dbReference type="STRING" id="1802727.A2937_00875"/>
<reference evidence="11 12" key="1">
    <citation type="journal article" date="2016" name="Nat. Commun.">
        <title>Thousands of microbial genomes shed light on interconnected biogeochemical processes in an aquifer system.</title>
        <authorList>
            <person name="Anantharaman K."/>
            <person name="Brown C.T."/>
            <person name="Hug L.A."/>
            <person name="Sharon I."/>
            <person name="Castelle C.J."/>
            <person name="Probst A.J."/>
            <person name="Thomas B.C."/>
            <person name="Singh A."/>
            <person name="Wilkins M.J."/>
            <person name="Karaoz U."/>
            <person name="Brodie E.L."/>
            <person name="Williams K.H."/>
            <person name="Hubbard S.S."/>
            <person name="Banfield J.F."/>
        </authorList>
    </citation>
    <scope>NUCLEOTIDE SEQUENCE [LARGE SCALE GENOMIC DNA]</scope>
</reference>
<evidence type="ECO:0000256" key="8">
    <source>
        <dbReference type="ARBA" id="ARBA00029731"/>
    </source>
</evidence>
<dbReference type="Pfam" id="PF03129">
    <property type="entry name" value="HGTP_anticodon"/>
    <property type="match status" value="1"/>
</dbReference>
<dbReference type="PRINTS" id="PR01046">
    <property type="entry name" value="TRNASYNTHPRO"/>
</dbReference>
<accession>A0A1G2SGF3</accession>
<dbReference type="GO" id="GO:0006433">
    <property type="term" value="P:prolyl-tRNA aminoacylation"/>
    <property type="evidence" value="ECO:0007669"/>
    <property type="project" value="InterPro"/>
</dbReference>
<evidence type="ECO:0000256" key="1">
    <source>
        <dbReference type="ARBA" id="ARBA00012831"/>
    </source>
</evidence>
<proteinExistence type="predicted"/>
<dbReference type="InterPro" id="IPR006195">
    <property type="entry name" value="aa-tRNA-synth_II"/>
</dbReference>
<keyword evidence="6" id="KW-0648">Protein biosynthesis</keyword>
<dbReference type="Proteomes" id="UP000177987">
    <property type="component" value="Unassembled WGS sequence"/>
</dbReference>
<dbReference type="InterPro" id="IPR002316">
    <property type="entry name" value="Pro-tRNA-ligase_IIa"/>
</dbReference>
<evidence type="ECO:0000313" key="12">
    <source>
        <dbReference type="Proteomes" id="UP000177987"/>
    </source>
</evidence>
<evidence type="ECO:0000256" key="6">
    <source>
        <dbReference type="ARBA" id="ARBA00022917"/>
    </source>
</evidence>
<dbReference type="AlphaFoldDB" id="A0A1G2SGF3"/>
<evidence type="ECO:0000256" key="9">
    <source>
        <dbReference type="ARBA" id="ARBA00047671"/>
    </source>
</evidence>
<dbReference type="SUPFAM" id="SSF55681">
    <property type="entry name" value="Class II aaRS and biotin synthetases"/>
    <property type="match status" value="1"/>
</dbReference>
<keyword evidence="4" id="KW-0547">Nucleotide-binding</keyword>
<evidence type="ECO:0000259" key="10">
    <source>
        <dbReference type="PROSITE" id="PS50862"/>
    </source>
</evidence>
<dbReference type="InterPro" id="IPR050062">
    <property type="entry name" value="Pro-tRNA_synthetase"/>
</dbReference>
<evidence type="ECO:0000256" key="5">
    <source>
        <dbReference type="ARBA" id="ARBA00022840"/>
    </source>
</evidence>
<evidence type="ECO:0000256" key="2">
    <source>
        <dbReference type="ARBA" id="ARBA00019110"/>
    </source>
</evidence>
<keyword evidence="3" id="KW-0436">Ligase</keyword>
<keyword evidence="7" id="KW-0030">Aminoacyl-tRNA synthetase</keyword>
<dbReference type="Gene3D" id="3.40.50.800">
    <property type="entry name" value="Anticodon-binding domain"/>
    <property type="match status" value="1"/>
</dbReference>